<dbReference type="Pfam" id="PF00005">
    <property type="entry name" value="ABC_tran"/>
    <property type="match status" value="1"/>
</dbReference>
<evidence type="ECO:0000259" key="10">
    <source>
        <dbReference type="PROSITE" id="PS50893"/>
    </source>
</evidence>
<dbReference type="PANTHER" id="PTHR24221">
    <property type="entry name" value="ATP-BINDING CASSETTE SUB-FAMILY B"/>
    <property type="match status" value="1"/>
</dbReference>
<dbReference type="InterPro" id="IPR003439">
    <property type="entry name" value="ABC_transporter-like_ATP-bd"/>
</dbReference>
<feature type="transmembrane region" description="Helical" evidence="9">
    <location>
        <begin position="147"/>
        <end position="173"/>
    </location>
</feature>
<keyword evidence="7 9" id="KW-1133">Transmembrane helix</keyword>
<dbReference type="Gene3D" id="1.20.1560.10">
    <property type="entry name" value="ABC transporter type 1, transmembrane domain"/>
    <property type="match status" value="1"/>
</dbReference>
<dbReference type="GO" id="GO:0005524">
    <property type="term" value="F:ATP binding"/>
    <property type="evidence" value="ECO:0007669"/>
    <property type="project" value="UniProtKB-KW"/>
</dbReference>
<evidence type="ECO:0000256" key="5">
    <source>
        <dbReference type="ARBA" id="ARBA00022741"/>
    </source>
</evidence>
<keyword evidence="5" id="KW-0547">Nucleotide-binding</keyword>
<feature type="domain" description="ABC transporter" evidence="10">
    <location>
        <begin position="363"/>
        <end position="601"/>
    </location>
</feature>
<dbReference type="FunFam" id="3.40.50.300:FF:000221">
    <property type="entry name" value="Multidrug ABC transporter ATP-binding protein"/>
    <property type="match status" value="1"/>
</dbReference>
<evidence type="ECO:0000256" key="1">
    <source>
        <dbReference type="ARBA" id="ARBA00004651"/>
    </source>
</evidence>
<dbReference type="Gene3D" id="3.40.50.300">
    <property type="entry name" value="P-loop containing nucleotide triphosphate hydrolases"/>
    <property type="match status" value="1"/>
</dbReference>
<keyword evidence="6 12" id="KW-0067">ATP-binding</keyword>
<proteinExistence type="predicted"/>
<dbReference type="InterPro" id="IPR027417">
    <property type="entry name" value="P-loop_NTPase"/>
</dbReference>
<dbReference type="GO" id="GO:0016887">
    <property type="term" value="F:ATP hydrolysis activity"/>
    <property type="evidence" value="ECO:0007669"/>
    <property type="project" value="InterPro"/>
</dbReference>
<sequence length="601" mass="67858">MNILIRKIFAILTKRERYFIYFLFVCMVALAVVEMAGIASIMPFMAVVASPGIIEENRWLHWTYEFLRFNSRESFLFFLGILVLGMLVFSNLFKAFSTWVTLRFDNELYYTLGRRLLAQYIAQPYVFFVNRNTSEMGKNVLEEARRVIVGVISPCIQVCSSLLISLFIFTLLFAVNYTIALSIIAVLGSSYTLIFLVVRRYLARIGEEQVFSNAMKFKAVGEVLSGIKDLKILGRTGEFLNRYGFHAQRHARHNASAGTISQMPRYALEIISFGGILLIILFFLKSEQNFHHIVPLLALYAFAGYRLLPALQQVFSSVTTLRFNLAALDVVYQDLAGATRDQQGEETDKEMPEVTALPFTRQIELQQVRYYYPDTTKPALHDVDLIIPANTTIGFVGPTGSGKTTLVDLILGLLTVHSGEFLVDGVAVQGENVARWQRNLGYVPQQIFLSDDTITRNIAFGIPDKDIDMEAVQWAARIANLDAYITNELPLQYDTVIGDRGVRLSGGQRQRIGIARALYRDPKVLILDEATSALDGVTEEAVMDALRTLSRKKTIIMIAHRLTTVQSCDVIYLLEQGKIIDHGTFDELRASSEWFRHAAKQ</sequence>
<keyword evidence="4 9" id="KW-0812">Transmembrane</keyword>
<keyword evidence="13" id="KW-1185">Reference proteome</keyword>
<feature type="transmembrane region" description="Helical" evidence="9">
    <location>
        <begin position="74"/>
        <end position="93"/>
    </location>
</feature>
<dbReference type="EMBL" id="CP054140">
    <property type="protein sequence ID" value="QQG64707.1"/>
    <property type="molecule type" value="Genomic_DNA"/>
</dbReference>
<dbReference type="PROSITE" id="PS50893">
    <property type="entry name" value="ABC_TRANSPORTER_2"/>
    <property type="match status" value="1"/>
</dbReference>
<dbReference type="SUPFAM" id="SSF52540">
    <property type="entry name" value="P-loop containing nucleoside triphosphate hydrolases"/>
    <property type="match status" value="1"/>
</dbReference>
<dbReference type="GO" id="GO:0140359">
    <property type="term" value="F:ABC-type transporter activity"/>
    <property type="evidence" value="ECO:0007669"/>
    <property type="project" value="InterPro"/>
</dbReference>
<evidence type="ECO:0000313" key="13">
    <source>
        <dbReference type="Proteomes" id="UP000596092"/>
    </source>
</evidence>
<evidence type="ECO:0000256" key="3">
    <source>
        <dbReference type="ARBA" id="ARBA00022475"/>
    </source>
</evidence>
<dbReference type="KEGG" id="dog:HP555_01920"/>
<dbReference type="InterPro" id="IPR003593">
    <property type="entry name" value="AAA+_ATPase"/>
</dbReference>
<keyword evidence="2" id="KW-0813">Transport</keyword>
<comment type="subcellular location">
    <subcellularLocation>
        <location evidence="1">Cell membrane</location>
        <topology evidence="1">Multi-pass membrane protein</topology>
    </subcellularLocation>
</comment>
<dbReference type="PANTHER" id="PTHR24221:SF654">
    <property type="entry name" value="ATP-BINDING CASSETTE SUB-FAMILY B MEMBER 6"/>
    <property type="match status" value="1"/>
</dbReference>
<name>A0A7T5VB92_9BACT</name>
<evidence type="ECO:0000259" key="11">
    <source>
        <dbReference type="PROSITE" id="PS50929"/>
    </source>
</evidence>
<evidence type="ECO:0000256" key="6">
    <source>
        <dbReference type="ARBA" id="ARBA00022840"/>
    </source>
</evidence>
<dbReference type="PROSITE" id="PS50929">
    <property type="entry name" value="ABC_TM1F"/>
    <property type="match status" value="1"/>
</dbReference>
<evidence type="ECO:0000256" key="8">
    <source>
        <dbReference type="ARBA" id="ARBA00023136"/>
    </source>
</evidence>
<evidence type="ECO:0000256" key="2">
    <source>
        <dbReference type="ARBA" id="ARBA00022448"/>
    </source>
</evidence>
<dbReference type="Proteomes" id="UP000596092">
    <property type="component" value="Chromosome"/>
</dbReference>
<dbReference type="GO" id="GO:0034040">
    <property type="term" value="F:ATPase-coupled lipid transmembrane transporter activity"/>
    <property type="evidence" value="ECO:0007669"/>
    <property type="project" value="TreeGrafter"/>
</dbReference>
<protein>
    <submittedName>
        <fullName evidence="12">ABC transporter ATP-binding protein</fullName>
    </submittedName>
</protein>
<keyword evidence="3" id="KW-1003">Cell membrane</keyword>
<dbReference type="GO" id="GO:0005886">
    <property type="term" value="C:plasma membrane"/>
    <property type="evidence" value="ECO:0007669"/>
    <property type="project" value="UniProtKB-SubCell"/>
</dbReference>
<feature type="transmembrane region" description="Helical" evidence="9">
    <location>
        <begin position="179"/>
        <end position="198"/>
    </location>
</feature>
<dbReference type="SMART" id="SM00382">
    <property type="entry name" value="AAA"/>
    <property type="match status" value="1"/>
</dbReference>
<dbReference type="Pfam" id="PF00664">
    <property type="entry name" value="ABC_membrane"/>
    <property type="match status" value="1"/>
</dbReference>
<dbReference type="RefSeq" id="WP_199263539.1">
    <property type="nucleotide sequence ID" value="NZ_CP054140.1"/>
</dbReference>
<feature type="transmembrane region" description="Helical" evidence="9">
    <location>
        <begin position="21"/>
        <end position="54"/>
    </location>
</feature>
<dbReference type="PROSITE" id="PS00211">
    <property type="entry name" value="ABC_TRANSPORTER_1"/>
    <property type="match status" value="1"/>
</dbReference>
<dbReference type="AlphaFoldDB" id="A0A7T5VB92"/>
<feature type="transmembrane region" description="Helical" evidence="9">
    <location>
        <begin position="266"/>
        <end position="284"/>
    </location>
</feature>
<dbReference type="InterPro" id="IPR011527">
    <property type="entry name" value="ABC1_TM_dom"/>
</dbReference>
<dbReference type="InterPro" id="IPR039421">
    <property type="entry name" value="Type_1_exporter"/>
</dbReference>
<evidence type="ECO:0000256" key="4">
    <source>
        <dbReference type="ARBA" id="ARBA00022692"/>
    </source>
</evidence>
<evidence type="ECO:0000313" key="12">
    <source>
        <dbReference type="EMBL" id="QQG64707.1"/>
    </source>
</evidence>
<gene>
    <name evidence="12" type="ORF">HP555_01920</name>
</gene>
<dbReference type="InterPro" id="IPR017871">
    <property type="entry name" value="ABC_transporter-like_CS"/>
</dbReference>
<evidence type="ECO:0000256" key="9">
    <source>
        <dbReference type="SAM" id="Phobius"/>
    </source>
</evidence>
<evidence type="ECO:0000256" key="7">
    <source>
        <dbReference type="ARBA" id="ARBA00022989"/>
    </source>
</evidence>
<dbReference type="InterPro" id="IPR036640">
    <property type="entry name" value="ABC1_TM_sf"/>
</dbReference>
<dbReference type="SUPFAM" id="SSF90123">
    <property type="entry name" value="ABC transporter transmembrane region"/>
    <property type="match status" value="1"/>
</dbReference>
<accession>A0A7T5VB92</accession>
<organism evidence="12 13">
    <name type="scientific">Desulfobulbus oligotrophicus</name>
    <dbReference type="NCBI Taxonomy" id="1909699"/>
    <lineage>
        <taxon>Bacteria</taxon>
        <taxon>Pseudomonadati</taxon>
        <taxon>Thermodesulfobacteriota</taxon>
        <taxon>Desulfobulbia</taxon>
        <taxon>Desulfobulbales</taxon>
        <taxon>Desulfobulbaceae</taxon>
        <taxon>Desulfobulbus</taxon>
    </lineage>
</organism>
<reference evidence="12 13" key="1">
    <citation type="submission" date="2020-05" db="EMBL/GenBank/DDBJ databases">
        <title>Complete genome of Desulfobulbus oligotrophicus.</title>
        <authorList>
            <person name="Podar M."/>
        </authorList>
    </citation>
    <scope>NUCLEOTIDE SEQUENCE [LARGE SCALE GENOMIC DNA]</scope>
    <source>
        <strain evidence="12 13">Prop6</strain>
    </source>
</reference>
<feature type="domain" description="ABC transmembrane type-1" evidence="11">
    <location>
        <begin position="22"/>
        <end position="321"/>
    </location>
</feature>
<keyword evidence="8 9" id="KW-0472">Membrane</keyword>